<evidence type="ECO:0000313" key="1">
    <source>
        <dbReference type="EMBL" id="AFA44395.1"/>
    </source>
</evidence>
<dbReference type="OrthoDB" id="7931at10239"/>
<evidence type="ECO:0000313" key="2">
    <source>
        <dbReference type="Proteomes" id="UP000007524"/>
    </source>
</evidence>
<name>H6X3S9_9CAUD</name>
<dbReference type="GeneID" id="14012710"/>
<dbReference type="RefSeq" id="YP_007007277.1">
    <property type="nucleotide sequence ID" value="NC_019526.1"/>
</dbReference>
<sequence length="248" mass="29718">MAKRSSTGGIKTPIKKIKKEEYVCYFCDKKFKRENTILTHKCIKRDRYNDRESRLMREALRIYLLFMKINHLPLKKDVEPLMYFIKSLYFNDFYDFANYILNNDILEKERFLNHIMTSGMSVQKWTTHAVLEEWVLHVLKYEHPERGVERSIMAIVEWSELTSNEWTTFFDNVSPARFIAWVESGKISPWLLWTVPPEVLRKITDRLSDSELEYIVKYIDPTYYQIKSINPYQVSVQKLKTILQDSGF</sequence>
<organism evidence="1 2">
    <name type="scientific">Klebsiella phage vB_KleM_RaK2</name>
    <dbReference type="NCBI Taxonomy" id="1147094"/>
    <lineage>
        <taxon>Viruses</taxon>
        <taxon>Duplodnaviria</taxon>
        <taxon>Heunggongvirae</taxon>
        <taxon>Uroviricota</taxon>
        <taxon>Caudoviricetes</taxon>
        <taxon>Alcyoneusvirus</taxon>
        <taxon>Alcyoneusvirus RaK2</taxon>
    </lineage>
</organism>
<protein>
    <submittedName>
        <fullName evidence="1">Uncharacterized protein</fullName>
    </submittedName>
</protein>
<dbReference type="Proteomes" id="UP000007524">
    <property type="component" value="Segment"/>
</dbReference>
<dbReference type="KEGG" id="vg:14012710"/>
<gene>
    <name evidence="1" type="ORF">RaK2_00122</name>
</gene>
<reference evidence="1 2" key="1">
    <citation type="journal article" date="2012" name="J. Virol.">
        <title>Genome of Klebsiella sp.-Infecting Bacteriophage vB_KleM_RaK2.</title>
        <authorList>
            <person name="Simoliunas E."/>
            <person name="Kaliniene L."/>
            <person name="Truncaite L."/>
            <person name="Klausa V."/>
            <person name="Zajanckauskaite A."/>
            <person name="Meskys R."/>
        </authorList>
    </citation>
    <scope>NUCLEOTIDE SEQUENCE [LARGE SCALE GENOMIC DNA]</scope>
</reference>
<keyword evidence="2" id="KW-1185">Reference proteome</keyword>
<proteinExistence type="predicted"/>
<dbReference type="EMBL" id="JQ513383">
    <property type="protein sequence ID" value="AFA44395.1"/>
    <property type="molecule type" value="Genomic_DNA"/>
</dbReference>
<accession>H6X3S9</accession>